<dbReference type="Pfam" id="PF12847">
    <property type="entry name" value="Methyltransf_18"/>
    <property type="match status" value="1"/>
</dbReference>
<sequence>MKLSPRLLAIQYFVKKNSIVADIGTDHGYIPVHLIENNISKKVIATDISKGSLDKAIEYVKELGYEKDIDTRLGNGLEVLKPYEVDTLILAGMGGLLISDIIEKDIEIAKSINNFIFQPMVAAEELRKYLYNNNLKIVDEKIIKEEDRYYEIIYVKWGKDYIEDEIYYEISKKLLDRKDPLLKEFLEFKIEKTEKILEELEKKDTEKVAERRRGLYLKIDKYKEVLKTYESN</sequence>
<name>A0A844FIC8_9FIRM</name>
<feature type="coiled-coil region" evidence="1">
    <location>
        <begin position="183"/>
        <end position="210"/>
    </location>
</feature>
<dbReference type="SUPFAM" id="SSF53335">
    <property type="entry name" value="S-adenosyl-L-methionine-dependent methyltransferases"/>
    <property type="match status" value="1"/>
</dbReference>
<dbReference type="InterPro" id="IPR029063">
    <property type="entry name" value="SAM-dependent_MTases_sf"/>
</dbReference>
<gene>
    <name evidence="2" type="ORF">FYJ27_07935</name>
</gene>
<dbReference type="Proteomes" id="UP000462760">
    <property type="component" value="Unassembled WGS sequence"/>
</dbReference>
<evidence type="ECO:0000256" key="1">
    <source>
        <dbReference type="SAM" id="Coils"/>
    </source>
</evidence>
<dbReference type="EMBL" id="VULR01000009">
    <property type="protein sequence ID" value="MSS43655.1"/>
    <property type="molecule type" value="Genomic_DNA"/>
</dbReference>
<organism evidence="2 3">
    <name type="scientific">Anaerosalibacter bizertensis</name>
    <dbReference type="NCBI Taxonomy" id="932217"/>
    <lineage>
        <taxon>Bacteria</taxon>
        <taxon>Bacillati</taxon>
        <taxon>Bacillota</taxon>
        <taxon>Tissierellia</taxon>
        <taxon>Tissierellales</taxon>
        <taxon>Sporanaerobacteraceae</taxon>
        <taxon>Anaerosalibacter</taxon>
    </lineage>
</organism>
<keyword evidence="2" id="KW-0489">Methyltransferase</keyword>
<dbReference type="Gene3D" id="3.40.50.150">
    <property type="entry name" value="Vaccinia Virus protein VP39"/>
    <property type="match status" value="1"/>
</dbReference>
<dbReference type="PANTHER" id="PTHR38451">
    <property type="entry name" value="TRNA (ADENINE(22)-N(1))-METHYLTRANSFERASE"/>
    <property type="match status" value="1"/>
</dbReference>
<dbReference type="GO" id="GO:0160105">
    <property type="term" value="F:tRNA (adenine(22)-N1)-methyltransferase activity"/>
    <property type="evidence" value="ECO:0007669"/>
    <property type="project" value="InterPro"/>
</dbReference>
<accession>A0A844FIC8</accession>
<dbReference type="GO" id="GO:0032259">
    <property type="term" value="P:methylation"/>
    <property type="evidence" value="ECO:0007669"/>
    <property type="project" value="UniProtKB-KW"/>
</dbReference>
<protein>
    <submittedName>
        <fullName evidence="2">SAM-dependent methyltransferase</fullName>
    </submittedName>
</protein>
<dbReference type="PIRSF" id="PIRSF018637">
    <property type="entry name" value="TrmK"/>
    <property type="match status" value="1"/>
</dbReference>
<evidence type="ECO:0000313" key="3">
    <source>
        <dbReference type="Proteomes" id="UP000462760"/>
    </source>
</evidence>
<dbReference type="RefSeq" id="WP_154484330.1">
    <property type="nucleotide sequence ID" value="NZ_VULR01000009.1"/>
</dbReference>
<keyword evidence="1" id="KW-0175">Coiled coil</keyword>
<keyword evidence="2" id="KW-0808">Transferase</keyword>
<evidence type="ECO:0000313" key="2">
    <source>
        <dbReference type="EMBL" id="MSS43655.1"/>
    </source>
</evidence>
<reference evidence="2 3" key="1">
    <citation type="submission" date="2019-08" db="EMBL/GenBank/DDBJ databases">
        <title>In-depth cultivation of the pig gut microbiome towards novel bacterial diversity and tailored functional studies.</title>
        <authorList>
            <person name="Wylensek D."/>
            <person name="Hitch T.C.A."/>
            <person name="Clavel T."/>
        </authorList>
    </citation>
    <scope>NUCLEOTIDE SEQUENCE [LARGE SCALE GENOMIC DNA]</scope>
    <source>
        <strain evidence="2 3">Med78-601-WT-4W-RMD-3</strain>
    </source>
</reference>
<dbReference type="OrthoDB" id="5881184at2"/>
<dbReference type="InterPro" id="IPR006901">
    <property type="entry name" value="TrmK"/>
</dbReference>
<proteinExistence type="predicted"/>
<dbReference type="AlphaFoldDB" id="A0A844FIC8"/>
<dbReference type="PANTHER" id="PTHR38451:SF1">
    <property type="entry name" value="TRNA (ADENINE(22)-N(1))-METHYLTRANSFERASE"/>
    <property type="match status" value="1"/>
</dbReference>
<comment type="caution">
    <text evidence="2">The sequence shown here is derived from an EMBL/GenBank/DDBJ whole genome shotgun (WGS) entry which is preliminary data.</text>
</comment>